<dbReference type="HOGENOM" id="CLU_008459_7_3_1"/>
<dbReference type="SMART" id="SM00575">
    <property type="entry name" value="ZnF_PMZ"/>
    <property type="match status" value="1"/>
</dbReference>
<dbReference type="AlphaFoldDB" id="K3ZL59"/>
<comment type="subcellular location">
    <subcellularLocation>
        <location evidence="6">Nucleus</location>
    </subcellularLocation>
</comment>
<dbReference type="InterPro" id="IPR031052">
    <property type="entry name" value="FHY3/FAR1"/>
</dbReference>
<keyword evidence="4 6" id="KW-0862">Zinc</keyword>
<feature type="compositionally biased region" description="Polar residues" evidence="7">
    <location>
        <begin position="113"/>
        <end position="124"/>
    </location>
</feature>
<dbReference type="InterPro" id="IPR007527">
    <property type="entry name" value="Znf_SWIM"/>
</dbReference>
<evidence type="ECO:0000256" key="1">
    <source>
        <dbReference type="ARBA" id="ARBA00005889"/>
    </source>
</evidence>
<reference evidence="10" key="1">
    <citation type="journal article" date="2012" name="Nat. Biotechnol.">
        <title>Reference genome sequence of the model plant Setaria.</title>
        <authorList>
            <person name="Bennetzen J.L."/>
            <person name="Schmutz J."/>
            <person name="Wang H."/>
            <person name="Percifield R."/>
            <person name="Hawkins J."/>
            <person name="Pontaroli A.C."/>
            <person name="Estep M."/>
            <person name="Feng L."/>
            <person name="Vaughn J.N."/>
            <person name="Grimwood J."/>
            <person name="Jenkins J."/>
            <person name="Barry K."/>
            <person name="Lindquist E."/>
            <person name="Hellsten U."/>
            <person name="Deshpande S."/>
            <person name="Wang X."/>
            <person name="Wu X."/>
            <person name="Mitros T."/>
            <person name="Triplett J."/>
            <person name="Yang X."/>
            <person name="Ye C.Y."/>
            <person name="Mauro-Herrera M."/>
            <person name="Wang L."/>
            <person name="Li P."/>
            <person name="Sharma M."/>
            <person name="Sharma R."/>
            <person name="Ronald P.C."/>
            <person name="Panaud O."/>
            <person name="Kellogg E.A."/>
            <person name="Brutnell T.P."/>
            <person name="Doust A.N."/>
            <person name="Tuskan G.A."/>
            <person name="Rokhsar D."/>
            <person name="Devos K.M."/>
        </authorList>
    </citation>
    <scope>NUCLEOTIDE SEQUENCE [LARGE SCALE GENOMIC DNA]</scope>
    <source>
        <strain evidence="10">cv. Yugu1</strain>
    </source>
</reference>
<dbReference type="InterPro" id="IPR018289">
    <property type="entry name" value="MULE_transposase_dom"/>
</dbReference>
<dbReference type="eggNOG" id="ENOG502QR4C">
    <property type="taxonomic scope" value="Eukaryota"/>
</dbReference>
<dbReference type="STRING" id="4555.K3ZL59"/>
<dbReference type="InterPro" id="IPR004330">
    <property type="entry name" value="FAR1_DNA_bnd_dom"/>
</dbReference>
<evidence type="ECO:0000256" key="2">
    <source>
        <dbReference type="ARBA" id="ARBA00022723"/>
    </source>
</evidence>
<dbReference type="Pfam" id="PF10551">
    <property type="entry name" value="MULE"/>
    <property type="match status" value="1"/>
</dbReference>
<proteinExistence type="inferred from homology"/>
<evidence type="ECO:0000313" key="10">
    <source>
        <dbReference type="Proteomes" id="UP000004995"/>
    </source>
</evidence>
<dbReference type="Pfam" id="PF03101">
    <property type="entry name" value="FAR1"/>
    <property type="match status" value="1"/>
</dbReference>
<evidence type="ECO:0000259" key="8">
    <source>
        <dbReference type="PROSITE" id="PS50966"/>
    </source>
</evidence>
<dbReference type="GO" id="GO:0006355">
    <property type="term" value="P:regulation of DNA-templated transcription"/>
    <property type="evidence" value="ECO:0007669"/>
    <property type="project" value="UniProtKB-UniRule"/>
</dbReference>
<keyword evidence="3 5" id="KW-0863">Zinc-finger</keyword>
<evidence type="ECO:0000256" key="6">
    <source>
        <dbReference type="RuleBase" id="RU367018"/>
    </source>
</evidence>
<dbReference type="Proteomes" id="UP000004995">
    <property type="component" value="Unassembled WGS sequence"/>
</dbReference>
<feature type="domain" description="SWIM-type" evidence="8">
    <location>
        <begin position="581"/>
        <end position="617"/>
    </location>
</feature>
<dbReference type="Gramene" id="KQK94663">
    <property type="protein sequence ID" value="KQK94663"/>
    <property type="gene ID" value="SETIT_027315mg"/>
</dbReference>
<feature type="region of interest" description="Disordered" evidence="7">
    <location>
        <begin position="700"/>
        <end position="729"/>
    </location>
</feature>
<dbReference type="PANTHER" id="PTHR31669:SF295">
    <property type="entry name" value="PROTEIN FAR1-RELATED SEQUENCE"/>
    <property type="match status" value="1"/>
</dbReference>
<feature type="region of interest" description="Disordered" evidence="7">
    <location>
        <begin position="94"/>
        <end position="124"/>
    </location>
</feature>
<comment type="function">
    <text evidence="6">Putative transcription activator involved in regulating light control of development.</text>
</comment>
<accession>K3ZL59</accession>
<dbReference type="GO" id="GO:0005634">
    <property type="term" value="C:nucleus"/>
    <property type="evidence" value="ECO:0007669"/>
    <property type="project" value="UniProtKB-SubCell"/>
</dbReference>
<evidence type="ECO:0000313" key="9">
    <source>
        <dbReference type="EnsemblPlants" id="KQK94663"/>
    </source>
</evidence>
<evidence type="ECO:0000256" key="3">
    <source>
        <dbReference type="ARBA" id="ARBA00022771"/>
    </source>
</evidence>
<dbReference type="EnsemblPlants" id="KQK94663">
    <property type="protein sequence ID" value="KQK94663"/>
    <property type="gene ID" value="SETIT_027315mg"/>
</dbReference>
<feature type="compositionally biased region" description="Polar residues" evidence="7">
    <location>
        <begin position="700"/>
        <end position="709"/>
    </location>
</feature>
<evidence type="ECO:0000256" key="7">
    <source>
        <dbReference type="SAM" id="MobiDB-lite"/>
    </source>
</evidence>
<evidence type="ECO:0000256" key="5">
    <source>
        <dbReference type="PROSITE-ProRule" id="PRU00325"/>
    </source>
</evidence>
<sequence>MQGHGGLGPIGSVSTNSTEYVQVEVGTDEEVYHEDEDVVCSQPVVPCVGMEFDTIQEARSVYNDYALKMGFNIRVASSRNSNVTKGLIRKEWECSHARKPPQEGADDGEEETTSASTLTNDTATLGDSKKRAAITVLTTATRKRNTIKKLDYKAHMAVGLRNGKWRVIVMQPDHTPPMVKAIGVRKHLRSHRSISLADYELLKTLHHRNISTTQIMGVLADFHGGLGNLTFSSKDVSNMRTHLRGGLNFRDMDATLEYFQKQQAESPCFYYAPMIDANNVVRGLLWVDDRTRELYKTFGDCIFFDTTYCTNRYDMPFAPIVGINNHLQSILLGCALLPDETTETFVWVLERLKEAMGGHEPTNIMTDQDKAMKAAIAIVFFNATHRCCKWHVLSKANDKLSWLISEEQDFAKEFDYYVNRTETPEEFKMLWAMIEDKYHLQENEFFQSMSTTRRMWALAYFRRYFFPFTSTTGRSESMNSLFKKVVHPQDSVLQFVTQYDYIMDTMTERENKEHCKGEISDPPLWGRYAFEKQAAAFYTSEAFGKFQELLCDSTRFKVGAMASDDQGWPIEIVHPNSTRVCTVTVDKDATLYTCSCNMFDRDGLLCPHILKVFTNRDVEKIPEKYLLRRWSNKVTIRIPERLLGAESAFGVPTTNKLRYNALCRKMTSLAAEACSSPKKYTVASARIDQLVEAASKASNVATGQQSQTPAVMVKNPPRTNRKGRPKEKVERLKSIVVQAKEKAMKKKRKGKKPQKIPPCLYCIEDDHSV</sequence>
<keyword evidence="6" id="KW-0539">Nucleus</keyword>
<dbReference type="PANTHER" id="PTHR31669">
    <property type="entry name" value="PROTEIN FAR1-RELATED SEQUENCE 10-RELATED"/>
    <property type="match status" value="1"/>
</dbReference>
<name>K3ZL59_SETIT</name>
<protein>
    <recommendedName>
        <fullName evidence="6">Protein FAR1-RELATED SEQUENCE</fullName>
    </recommendedName>
</protein>
<evidence type="ECO:0000256" key="4">
    <source>
        <dbReference type="ARBA" id="ARBA00022833"/>
    </source>
</evidence>
<dbReference type="EMBL" id="AGNK02004949">
    <property type="status" value="NOT_ANNOTATED_CDS"/>
    <property type="molecule type" value="Genomic_DNA"/>
</dbReference>
<keyword evidence="10" id="KW-1185">Reference proteome</keyword>
<dbReference type="Pfam" id="PF04434">
    <property type="entry name" value="SWIM"/>
    <property type="match status" value="1"/>
</dbReference>
<dbReference type="InParanoid" id="K3ZL59"/>
<organism evidence="9 10">
    <name type="scientific">Setaria italica</name>
    <name type="common">Foxtail millet</name>
    <name type="synonym">Panicum italicum</name>
    <dbReference type="NCBI Taxonomy" id="4555"/>
    <lineage>
        <taxon>Eukaryota</taxon>
        <taxon>Viridiplantae</taxon>
        <taxon>Streptophyta</taxon>
        <taxon>Embryophyta</taxon>
        <taxon>Tracheophyta</taxon>
        <taxon>Spermatophyta</taxon>
        <taxon>Magnoliopsida</taxon>
        <taxon>Liliopsida</taxon>
        <taxon>Poales</taxon>
        <taxon>Poaceae</taxon>
        <taxon>PACMAD clade</taxon>
        <taxon>Panicoideae</taxon>
        <taxon>Panicodae</taxon>
        <taxon>Paniceae</taxon>
        <taxon>Cenchrinae</taxon>
        <taxon>Setaria</taxon>
    </lineage>
</organism>
<keyword evidence="2 6" id="KW-0479">Metal-binding</keyword>
<dbReference type="GO" id="GO:0008270">
    <property type="term" value="F:zinc ion binding"/>
    <property type="evidence" value="ECO:0007669"/>
    <property type="project" value="UniProtKB-UniRule"/>
</dbReference>
<dbReference type="OMA" id="CDETTET"/>
<dbReference type="PROSITE" id="PS50966">
    <property type="entry name" value="ZF_SWIM"/>
    <property type="match status" value="1"/>
</dbReference>
<dbReference type="InterPro" id="IPR006564">
    <property type="entry name" value="Znf_PMZ"/>
</dbReference>
<reference evidence="9" key="2">
    <citation type="submission" date="2018-08" db="UniProtKB">
        <authorList>
            <consortium name="EnsemblPlants"/>
        </authorList>
    </citation>
    <scope>IDENTIFICATION</scope>
    <source>
        <strain evidence="9">Yugu1</strain>
    </source>
</reference>
<comment type="similarity">
    <text evidence="1 6">Belongs to the FHY3/FAR1 family.</text>
</comment>